<sequence>MEYSQIKMFYSKIDLVDKTKLTRTRGKAKKYYDWVIENYKLNSELRSLFKDILLKCEPYILKNNFIGRRIGSGLEIFSKFLIKREIFILLNKKYSFDSLYLWLHLYEIVIRKNYVACSHKNYQFYKDLILNDLDFCYEDKRKQISNTPNDFLRMKILLYSFNLNKVIIEGVLNFLKSCISRGYSMIGKSIKGVLAGALYLYPKNIKLGLTQKKIVTHLGTNRVTLRIRKRELMNFSPQFLPEKKVLLVNMKSSSIKQELVRVH</sequence>
<accession>A0A0F9QSI6</accession>
<reference evidence="1" key="1">
    <citation type="journal article" date="2015" name="Nature">
        <title>Complex archaea that bridge the gap between prokaryotes and eukaryotes.</title>
        <authorList>
            <person name="Spang A."/>
            <person name="Saw J.H."/>
            <person name="Jorgensen S.L."/>
            <person name="Zaremba-Niedzwiedzka K."/>
            <person name="Martijn J."/>
            <person name="Lind A.E."/>
            <person name="van Eijk R."/>
            <person name="Schleper C."/>
            <person name="Guy L."/>
            <person name="Ettema T.J."/>
        </authorList>
    </citation>
    <scope>NUCLEOTIDE SEQUENCE</scope>
</reference>
<proteinExistence type="predicted"/>
<dbReference type="AlphaFoldDB" id="A0A0F9QSI6"/>
<evidence type="ECO:0000313" key="1">
    <source>
        <dbReference type="EMBL" id="KKN08213.1"/>
    </source>
</evidence>
<dbReference type="EMBL" id="LAZR01004480">
    <property type="protein sequence ID" value="KKN08213.1"/>
    <property type="molecule type" value="Genomic_DNA"/>
</dbReference>
<protein>
    <submittedName>
        <fullName evidence="1">Uncharacterized protein</fullName>
    </submittedName>
</protein>
<gene>
    <name evidence="1" type="ORF">LCGC14_1058860</name>
</gene>
<organism evidence="1">
    <name type="scientific">marine sediment metagenome</name>
    <dbReference type="NCBI Taxonomy" id="412755"/>
    <lineage>
        <taxon>unclassified sequences</taxon>
        <taxon>metagenomes</taxon>
        <taxon>ecological metagenomes</taxon>
    </lineage>
</organism>
<dbReference type="InterPro" id="IPR036915">
    <property type="entry name" value="Cyclin-like_sf"/>
</dbReference>
<name>A0A0F9QSI6_9ZZZZ</name>
<comment type="caution">
    <text evidence="1">The sequence shown here is derived from an EMBL/GenBank/DDBJ whole genome shotgun (WGS) entry which is preliminary data.</text>
</comment>
<dbReference type="SUPFAM" id="SSF47954">
    <property type="entry name" value="Cyclin-like"/>
    <property type="match status" value="1"/>
</dbReference>